<evidence type="ECO:0000313" key="4">
    <source>
        <dbReference type="EMBL" id="VDM29414.1"/>
    </source>
</evidence>
<sequence length="78" mass="8975">MADLVWIMSQLKDINGNIKIDGLLDLVKPVTEEERKRYESIDFDMVRIYSLIPLSKTVSTYLLNCTTSQFCECKGEIV</sequence>
<dbReference type="GO" id="GO:0046872">
    <property type="term" value="F:metal ion binding"/>
    <property type="evidence" value="ECO:0007669"/>
    <property type="project" value="UniProtKB-KW"/>
</dbReference>
<dbReference type="GO" id="GO:0008233">
    <property type="term" value="F:peptidase activity"/>
    <property type="evidence" value="ECO:0007669"/>
    <property type="project" value="UniProtKB-KW"/>
</dbReference>
<evidence type="ECO:0000256" key="3">
    <source>
        <dbReference type="ARBA" id="ARBA00022801"/>
    </source>
</evidence>
<gene>
    <name evidence="4" type="ORF">TCNE_LOCUS3697</name>
</gene>
<reference evidence="6" key="1">
    <citation type="submission" date="2016-06" db="UniProtKB">
        <authorList>
            <consortium name="WormBaseParasite"/>
        </authorList>
    </citation>
    <scope>IDENTIFICATION</scope>
</reference>
<evidence type="ECO:0000313" key="5">
    <source>
        <dbReference type="Proteomes" id="UP000050794"/>
    </source>
</evidence>
<dbReference type="AlphaFoldDB" id="A0A183U5C7"/>
<evidence type="ECO:0000313" key="6">
    <source>
        <dbReference type="WBParaSite" id="TCNE_0000369701-mRNA-1"/>
    </source>
</evidence>
<dbReference type="PANTHER" id="PTHR43270">
    <property type="entry name" value="BETA-ALA-HIS DIPEPTIDASE"/>
    <property type="match status" value="1"/>
</dbReference>
<dbReference type="GO" id="GO:0006508">
    <property type="term" value="P:proteolysis"/>
    <property type="evidence" value="ECO:0007669"/>
    <property type="project" value="UniProtKB-KW"/>
</dbReference>
<keyword evidence="5" id="KW-1185">Reference proteome</keyword>
<reference evidence="4 5" key="2">
    <citation type="submission" date="2018-11" db="EMBL/GenBank/DDBJ databases">
        <authorList>
            <consortium name="Pathogen Informatics"/>
        </authorList>
    </citation>
    <scope>NUCLEOTIDE SEQUENCE [LARGE SCALE GENOMIC DNA]</scope>
</reference>
<evidence type="ECO:0000256" key="2">
    <source>
        <dbReference type="ARBA" id="ARBA00022723"/>
    </source>
</evidence>
<dbReference type="Proteomes" id="UP000050794">
    <property type="component" value="Unassembled WGS sequence"/>
</dbReference>
<dbReference type="EMBL" id="UYWY01005027">
    <property type="protein sequence ID" value="VDM29414.1"/>
    <property type="molecule type" value="Genomic_DNA"/>
</dbReference>
<dbReference type="PANTHER" id="PTHR43270:SF4">
    <property type="entry name" value="CARNOSINE DIPEPTIDASE 2, ISOFORM A"/>
    <property type="match status" value="1"/>
</dbReference>
<name>A0A183U5C7_TOXCA</name>
<keyword evidence="3" id="KW-0378">Hydrolase</keyword>
<evidence type="ECO:0000256" key="1">
    <source>
        <dbReference type="ARBA" id="ARBA00022670"/>
    </source>
</evidence>
<dbReference type="Gene3D" id="3.30.70.360">
    <property type="match status" value="1"/>
</dbReference>
<keyword evidence="2" id="KW-0479">Metal-binding</keyword>
<keyword evidence="1" id="KW-0645">Protease</keyword>
<accession>A0A183U5C7</accession>
<dbReference type="InterPro" id="IPR051458">
    <property type="entry name" value="Cyt/Met_Dipeptidase"/>
</dbReference>
<dbReference type="WBParaSite" id="TCNE_0000369701-mRNA-1">
    <property type="protein sequence ID" value="TCNE_0000369701-mRNA-1"/>
    <property type="gene ID" value="TCNE_0000369701"/>
</dbReference>
<protein>
    <submittedName>
        <fullName evidence="6">Aldo_ket_red domain-containing protein</fullName>
    </submittedName>
</protein>
<organism evidence="5 6">
    <name type="scientific">Toxocara canis</name>
    <name type="common">Canine roundworm</name>
    <dbReference type="NCBI Taxonomy" id="6265"/>
    <lineage>
        <taxon>Eukaryota</taxon>
        <taxon>Metazoa</taxon>
        <taxon>Ecdysozoa</taxon>
        <taxon>Nematoda</taxon>
        <taxon>Chromadorea</taxon>
        <taxon>Rhabditida</taxon>
        <taxon>Spirurina</taxon>
        <taxon>Ascaridomorpha</taxon>
        <taxon>Ascaridoidea</taxon>
        <taxon>Toxocaridae</taxon>
        <taxon>Toxocara</taxon>
    </lineage>
</organism>
<proteinExistence type="predicted"/>